<accession>A0A9J6GSU1</accession>
<feature type="compositionally biased region" description="Low complexity" evidence="1">
    <location>
        <begin position="156"/>
        <end position="165"/>
    </location>
</feature>
<evidence type="ECO:0000313" key="3">
    <source>
        <dbReference type="Proteomes" id="UP000821853"/>
    </source>
</evidence>
<keyword evidence="3" id="KW-1185">Reference proteome</keyword>
<dbReference type="EMBL" id="JABSTR010000011">
    <property type="protein sequence ID" value="KAH9381590.1"/>
    <property type="molecule type" value="Genomic_DNA"/>
</dbReference>
<feature type="region of interest" description="Disordered" evidence="1">
    <location>
        <begin position="145"/>
        <end position="178"/>
    </location>
</feature>
<protein>
    <submittedName>
        <fullName evidence="2">Uncharacterized protein</fullName>
    </submittedName>
</protein>
<reference evidence="2 3" key="1">
    <citation type="journal article" date="2020" name="Cell">
        <title>Large-Scale Comparative Analyses of Tick Genomes Elucidate Their Genetic Diversity and Vector Capacities.</title>
        <authorList>
            <consortium name="Tick Genome and Microbiome Consortium (TIGMIC)"/>
            <person name="Jia N."/>
            <person name="Wang J."/>
            <person name="Shi W."/>
            <person name="Du L."/>
            <person name="Sun Y."/>
            <person name="Zhan W."/>
            <person name="Jiang J.F."/>
            <person name="Wang Q."/>
            <person name="Zhang B."/>
            <person name="Ji P."/>
            <person name="Bell-Sakyi L."/>
            <person name="Cui X.M."/>
            <person name="Yuan T.T."/>
            <person name="Jiang B.G."/>
            <person name="Yang W.F."/>
            <person name="Lam T.T."/>
            <person name="Chang Q.C."/>
            <person name="Ding S.J."/>
            <person name="Wang X.J."/>
            <person name="Zhu J.G."/>
            <person name="Ruan X.D."/>
            <person name="Zhao L."/>
            <person name="Wei J.T."/>
            <person name="Ye R.Z."/>
            <person name="Que T.C."/>
            <person name="Du C.H."/>
            <person name="Zhou Y.H."/>
            <person name="Cheng J.X."/>
            <person name="Dai P.F."/>
            <person name="Guo W.B."/>
            <person name="Han X.H."/>
            <person name="Huang E.J."/>
            <person name="Li L.F."/>
            <person name="Wei W."/>
            <person name="Gao Y.C."/>
            <person name="Liu J.Z."/>
            <person name="Shao H.Z."/>
            <person name="Wang X."/>
            <person name="Wang C.C."/>
            <person name="Yang T.C."/>
            <person name="Huo Q.B."/>
            <person name="Li W."/>
            <person name="Chen H.Y."/>
            <person name="Chen S.E."/>
            <person name="Zhou L.G."/>
            <person name="Ni X.B."/>
            <person name="Tian J.H."/>
            <person name="Sheng Y."/>
            <person name="Liu T."/>
            <person name="Pan Y.S."/>
            <person name="Xia L.Y."/>
            <person name="Li J."/>
            <person name="Zhao F."/>
            <person name="Cao W.C."/>
        </authorList>
    </citation>
    <scope>NUCLEOTIDE SEQUENCE [LARGE SCALE GENOMIC DNA]</scope>
    <source>
        <strain evidence="2">HaeL-2018</strain>
    </source>
</reference>
<gene>
    <name evidence="2" type="ORF">HPB48_005281</name>
</gene>
<sequence length="178" mass="18735">MASSIDRLRKTRGVVRSGVTRALNQLNDLLQQPSPDAATLSSHVDYIVQQDAELTALNGKIAEATDDDALEQELEGAAEYNRKVSYAVSRARFLLRNAQPNAPVASESGAAAASAHDTTGTSWTRCTANCGDGFERALRRYVSTTADGPSLGRGGSATFSASTSGYRKPADVHSSGSV</sequence>
<dbReference type="OrthoDB" id="10588472at2759"/>
<evidence type="ECO:0000256" key="1">
    <source>
        <dbReference type="SAM" id="MobiDB-lite"/>
    </source>
</evidence>
<evidence type="ECO:0000313" key="2">
    <source>
        <dbReference type="EMBL" id="KAH9381590.1"/>
    </source>
</evidence>
<organism evidence="2 3">
    <name type="scientific">Haemaphysalis longicornis</name>
    <name type="common">Bush tick</name>
    <dbReference type="NCBI Taxonomy" id="44386"/>
    <lineage>
        <taxon>Eukaryota</taxon>
        <taxon>Metazoa</taxon>
        <taxon>Ecdysozoa</taxon>
        <taxon>Arthropoda</taxon>
        <taxon>Chelicerata</taxon>
        <taxon>Arachnida</taxon>
        <taxon>Acari</taxon>
        <taxon>Parasitiformes</taxon>
        <taxon>Ixodida</taxon>
        <taxon>Ixodoidea</taxon>
        <taxon>Ixodidae</taxon>
        <taxon>Haemaphysalinae</taxon>
        <taxon>Haemaphysalis</taxon>
    </lineage>
</organism>
<dbReference type="Proteomes" id="UP000821853">
    <property type="component" value="Chromosome 9"/>
</dbReference>
<dbReference type="OMA" id="CTANCGD"/>
<name>A0A9J6GSU1_HAELO</name>
<dbReference type="VEuPathDB" id="VectorBase:HLOH_055250"/>
<comment type="caution">
    <text evidence="2">The sequence shown here is derived from an EMBL/GenBank/DDBJ whole genome shotgun (WGS) entry which is preliminary data.</text>
</comment>
<dbReference type="AlphaFoldDB" id="A0A9J6GSU1"/>
<proteinExistence type="predicted"/>